<keyword evidence="1" id="KW-0575">Peroxidase</keyword>
<reference evidence="1 2" key="1">
    <citation type="journal article" date="2016" name="Nat. Commun.">
        <title>Ectomycorrhizal ecology is imprinted in the genome of the dominant symbiotic fungus Cenococcum geophilum.</title>
        <authorList>
            <consortium name="DOE Joint Genome Institute"/>
            <person name="Peter M."/>
            <person name="Kohler A."/>
            <person name="Ohm R.A."/>
            <person name="Kuo A."/>
            <person name="Krutzmann J."/>
            <person name="Morin E."/>
            <person name="Arend M."/>
            <person name="Barry K.W."/>
            <person name="Binder M."/>
            <person name="Choi C."/>
            <person name="Clum A."/>
            <person name="Copeland A."/>
            <person name="Grisel N."/>
            <person name="Haridas S."/>
            <person name="Kipfer T."/>
            <person name="LaButti K."/>
            <person name="Lindquist E."/>
            <person name="Lipzen A."/>
            <person name="Maire R."/>
            <person name="Meier B."/>
            <person name="Mihaltcheva S."/>
            <person name="Molinier V."/>
            <person name="Murat C."/>
            <person name="Poggeler S."/>
            <person name="Quandt C.A."/>
            <person name="Sperisen C."/>
            <person name="Tritt A."/>
            <person name="Tisserant E."/>
            <person name="Crous P.W."/>
            <person name="Henrissat B."/>
            <person name="Nehls U."/>
            <person name="Egli S."/>
            <person name="Spatafora J.W."/>
            <person name="Grigoriev I.V."/>
            <person name="Martin F.M."/>
        </authorList>
    </citation>
    <scope>NUCLEOTIDE SEQUENCE [LARGE SCALE GENOMIC DNA]</scope>
    <source>
        <strain evidence="1 2">1.58</strain>
    </source>
</reference>
<name>A0ACC8EPF0_9PEZI</name>
<organism evidence="1 2">
    <name type="scientific">Cenococcum geophilum 1.58</name>
    <dbReference type="NCBI Taxonomy" id="794803"/>
    <lineage>
        <taxon>Eukaryota</taxon>
        <taxon>Fungi</taxon>
        <taxon>Dikarya</taxon>
        <taxon>Ascomycota</taxon>
        <taxon>Pezizomycotina</taxon>
        <taxon>Dothideomycetes</taxon>
        <taxon>Pleosporomycetidae</taxon>
        <taxon>Gloniales</taxon>
        <taxon>Gloniaceae</taxon>
        <taxon>Cenococcum</taxon>
    </lineage>
</organism>
<evidence type="ECO:0000313" key="2">
    <source>
        <dbReference type="Proteomes" id="UP000250078"/>
    </source>
</evidence>
<gene>
    <name evidence="1" type="ORF">K441DRAFT_669393</name>
</gene>
<keyword evidence="1" id="KW-0560">Oxidoreductase</keyword>
<proteinExistence type="predicted"/>
<evidence type="ECO:0000313" key="1">
    <source>
        <dbReference type="EMBL" id="OCK88249.1"/>
    </source>
</evidence>
<dbReference type="Proteomes" id="UP000250078">
    <property type="component" value="Unassembled WGS sequence"/>
</dbReference>
<protein>
    <submittedName>
        <fullName evidence="1">Dyp-type peroxidase</fullName>
    </submittedName>
</protein>
<sequence>MTTPTETRRSLPPLDLHNVQGDILIGLPKKVETCLFFGITRVGDFRSQLIRLLPLLTTTAQVIEDQQKIARYKGGMPQKGHLLELSGVNLAFSQKGLEQMGIGKDANDRIGDAPFEAGMFNDTKLNDDKALWEPAFKEDIHGLIIITGDCQARVDAKLKEVEEILDRTIHRVKVINGKVRPGGQGGHEHFGYLDGVSQPAVLGVDQNLHRGQETVRQGIILLGREGDSVAEDNGVDRRPSWSHDGSFLCFRYLFQNVLEFDKFVKDNNPPEAADDLFGAQLVGRWKSGAPIDVTPLQDDKQLGNDPSRNDVFRYDPFSQNRCPYIAHTRKTNPRSDLSSTEKRRIIRRGIPFGPEVTEEEKKAKETIEERGLLFVAYQSNIANGFQFIQSSWANQPGFPFLFTPDKPKPGFTALTDPDFTPDKGPGFDAIIGQAGKEDRVIDIQGGSDNAGKFTLPQQWVVPKGGEYFFSPSISALKETFAKEKSSLLLTQKL</sequence>
<dbReference type="EMBL" id="KV748245">
    <property type="protein sequence ID" value="OCK88249.1"/>
    <property type="molecule type" value="Genomic_DNA"/>
</dbReference>
<accession>A0ACC8EPF0</accession>
<keyword evidence="2" id="KW-1185">Reference proteome</keyword>